<dbReference type="Proteomes" id="UP000626109">
    <property type="component" value="Unassembled WGS sequence"/>
</dbReference>
<dbReference type="EMBL" id="CAJNNW010027227">
    <property type="protein sequence ID" value="CAE8690261.1"/>
    <property type="molecule type" value="Genomic_DNA"/>
</dbReference>
<evidence type="ECO:0000313" key="3">
    <source>
        <dbReference type="Proteomes" id="UP000626109"/>
    </source>
</evidence>
<evidence type="ECO:0000256" key="1">
    <source>
        <dbReference type="SAM" id="SignalP"/>
    </source>
</evidence>
<gene>
    <name evidence="2" type="ORF">PGLA2088_LOCUS26870</name>
</gene>
<dbReference type="Pfam" id="PF13578">
    <property type="entry name" value="Methyltransf_24"/>
    <property type="match status" value="1"/>
</dbReference>
<reference evidence="2" key="1">
    <citation type="submission" date="2021-02" db="EMBL/GenBank/DDBJ databases">
        <authorList>
            <person name="Dougan E. K."/>
            <person name="Rhodes N."/>
            <person name="Thang M."/>
            <person name="Chan C."/>
        </authorList>
    </citation>
    <scope>NUCLEOTIDE SEQUENCE</scope>
</reference>
<feature type="chain" id="PRO_5032344653" evidence="1">
    <location>
        <begin position="34"/>
        <end position="333"/>
    </location>
</feature>
<dbReference type="Gene3D" id="3.40.50.150">
    <property type="entry name" value="Vaccinia Virus protein VP39"/>
    <property type="match status" value="1"/>
</dbReference>
<organism evidence="2 3">
    <name type="scientific">Polarella glacialis</name>
    <name type="common">Dinoflagellate</name>
    <dbReference type="NCBI Taxonomy" id="89957"/>
    <lineage>
        <taxon>Eukaryota</taxon>
        <taxon>Sar</taxon>
        <taxon>Alveolata</taxon>
        <taxon>Dinophyceae</taxon>
        <taxon>Suessiales</taxon>
        <taxon>Suessiaceae</taxon>
        <taxon>Polarella</taxon>
    </lineage>
</organism>
<sequence length="333" mass="37818">MVMRILPFWLGFGLFNLWEDLCCPAGGWPLCWSQPRGGRTWKRCCASSNNINNNINNNDNNNPWLQVDYAAIPWLQVAMDRAKHLAAMEETALPSPAGKLISPAGFLERKRRSSARFMARLLENQFGYRGGQESPVTIVEVGVQRGRFAHSLLSALWGPHSGWTRFRSRRPRRRQGLPVNLDVLVRNRTWPGGPGCLKESVQYVCVDMWQHQVADYNESGNAASTTQLANLRSTLELLAPFWPSVRIVQQPSLVAARLFDPDSLHFVYLDARHEYEWVLLDLKTWWPLVRPRGFLAGDDMSHPPVEAAVLDFAASIGVQVHRFDNDFFIVRPG</sequence>
<dbReference type="AlphaFoldDB" id="A0A813K4Z5"/>
<comment type="caution">
    <text evidence="2">The sequence shown here is derived from an EMBL/GenBank/DDBJ whole genome shotgun (WGS) entry which is preliminary data.</text>
</comment>
<dbReference type="SUPFAM" id="SSF53335">
    <property type="entry name" value="S-adenosyl-L-methionine-dependent methyltransferases"/>
    <property type="match status" value="1"/>
</dbReference>
<name>A0A813K4Z5_POLGL</name>
<keyword evidence="1" id="KW-0732">Signal</keyword>
<dbReference type="InterPro" id="IPR029063">
    <property type="entry name" value="SAM-dependent_MTases_sf"/>
</dbReference>
<evidence type="ECO:0000313" key="2">
    <source>
        <dbReference type="EMBL" id="CAE8690261.1"/>
    </source>
</evidence>
<protein>
    <submittedName>
        <fullName evidence="2">Uncharacterized protein</fullName>
    </submittedName>
</protein>
<feature type="signal peptide" evidence="1">
    <location>
        <begin position="1"/>
        <end position="33"/>
    </location>
</feature>
<proteinExistence type="predicted"/>
<accession>A0A813K4Z5</accession>